<gene>
    <name evidence="1" type="ORF">POM88_018991</name>
</gene>
<keyword evidence="2" id="KW-1185">Reference proteome</keyword>
<reference evidence="1" key="1">
    <citation type="submission" date="2023-02" db="EMBL/GenBank/DDBJ databases">
        <title>Genome of toxic invasive species Heracleum sosnowskyi carries increased number of genes despite the absence of recent whole-genome duplications.</title>
        <authorList>
            <person name="Schelkunov M."/>
            <person name="Shtratnikova V."/>
            <person name="Makarenko M."/>
            <person name="Klepikova A."/>
            <person name="Omelchenko D."/>
            <person name="Novikova G."/>
            <person name="Obukhova E."/>
            <person name="Bogdanov V."/>
            <person name="Penin A."/>
            <person name="Logacheva M."/>
        </authorList>
    </citation>
    <scope>NUCLEOTIDE SEQUENCE</scope>
    <source>
        <strain evidence="1">Hsosn_3</strain>
        <tissue evidence="1">Leaf</tissue>
    </source>
</reference>
<evidence type="ECO:0000313" key="1">
    <source>
        <dbReference type="EMBL" id="KAK1390813.1"/>
    </source>
</evidence>
<dbReference type="EMBL" id="JAUIZM010000004">
    <property type="protein sequence ID" value="KAK1390813.1"/>
    <property type="molecule type" value="Genomic_DNA"/>
</dbReference>
<dbReference type="AlphaFoldDB" id="A0AAD8N0W9"/>
<sequence>MMVQRGSEHVRIGDTGGIDKGDYLFDKGKRIGDGEMDVSCGCRERVACVCGECDCSVVAFCCWNLCGLPYLSLYWNCCGDDGPVVYKRYEHRIKEYCWKAREQGNRVYATIEMYCSCVCRRWRDMVVGER</sequence>
<comment type="caution">
    <text evidence="1">The sequence shown here is derived from an EMBL/GenBank/DDBJ whole genome shotgun (WGS) entry which is preliminary data.</text>
</comment>
<evidence type="ECO:0000313" key="2">
    <source>
        <dbReference type="Proteomes" id="UP001237642"/>
    </source>
</evidence>
<proteinExistence type="predicted"/>
<organism evidence="1 2">
    <name type="scientific">Heracleum sosnowskyi</name>
    <dbReference type="NCBI Taxonomy" id="360622"/>
    <lineage>
        <taxon>Eukaryota</taxon>
        <taxon>Viridiplantae</taxon>
        <taxon>Streptophyta</taxon>
        <taxon>Embryophyta</taxon>
        <taxon>Tracheophyta</taxon>
        <taxon>Spermatophyta</taxon>
        <taxon>Magnoliopsida</taxon>
        <taxon>eudicotyledons</taxon>
        <taxon>Gunneridae</taxon>
        <taxon>Pentapetalae</taxon>
        <taxon>asterids</taxon>
        <taxon>campanulids</taxon>
        <taxon>Apiales</taxon>
        <taxon>Apiaceae</taxon>
        <taxon>Apioideae</taxon>
        <taxon>apioid superclade</taxon>
        <taxon>Tordylieae</taxon>
        <taxon>Tordyliinae</taxon>
        <taxon>Heracleum</taxon>
    </lineage>
</organism>
<reference evidence="1" key="2">
    <citation type="submission" date="2023-05" db="EMBL/GenBank/DDBJ databases">
        <authorList>
            <person name="Schelkunov M.I."/>
        </authorList>
    </citation>
    <scope>NUCLEOTIDE SEQUENCE</scope>
    <source>
        <strain evidence="1">Hsosn_3</strain>
        <tissue evidence="1">Leaf</tissue>
    </source>
</reference>
<name>A0AAD8N0W9_9APIA</name>
<dbReference type="Proteomes" id="UP001237642">
    <property type="component" value="Unassembled WGS sequence"/>
</dbReference>
<accession>A0AAD8N0W9</accession>
<protein>
    <submittedName>
        <fullName evidence="1">Uncharacterized protein</fullName>
    </submittedName>
</protein>